<accession>A0AAD7K2H5</accession>
<name>A0AAD7K2H5_9AGAR</name>
<reference evidence="1" key="1">
    <citation type="submission" date="2023-03" db="EMBL/GenBank/DDBJ databases">
        <title>Massive genome expansion in bonnet fungi (Mycena s.s.) driven by repeated elements and novel gene families across ecological guilds.</title>
        <authorList>
            <consortium name="Lawrence Berkeley National Laboratory"/>
            <person name="Harder C.B."/>
            <person name="Miyauchi S."/>
            <person name="Viragh M."/>
            <person name="Kuo A."/>
            <person name="Thoen E."/>
            <person name="Andreopoulos B."/>
            <person name="Lu D."/>
            <person name="Skrede I."/>
            <person name="Drula E."/>
            <person name="Henrissat B."/>
            <person name="Morin E."/>
            <person name="Kohler A."/>
            <person name="Barry K."/>
            <person name="LaButti K."/>
            <person name="Morin E."/>
            <person name="Salamov A."/>
            <person name="Lipzen A."/>
            <person name="Mereny Z."/>
            <person name="Hegedus B."/>
            <person name="Baldrian P."/>
            <person name="Stursova M."/>
            <person name="Weitz H."/>
            <person name="Taylor A."/>
            <person name="Grigoriev I.V."/>
            <person name="Nagy L.G."/>
            <person name="Martin F."/>
            <person name="Kauserud H."/>
        </authorList>
    </citation>
    <scope>NUCLEOTIDE SEQUENCE</scope>
    <source>
        <strain evidence="1">CBHHK188m</strain>
    </source>
</reference>
<dbReference type="AlphaFoldDB" id="A0AAD7K2H5"/>
<proteinExistence type="predicted"/>
<protein>
    <submittedName>
        <fullName evidence="1">Uncharacterized protein</fullName>
    </submittedName>
</protein>
<sequence length="85" mass="9526">MSWIGAGFSIRRAAVFSSVAASRPLRAPTRMDVGCSVIHYLEFGISCLRLCAISSILRRGSWVGRYWCGIYVANFHRPAQTYPRT</sequence>
<dbReference type="EMBL" id="JARJLG010000011">
    <property type="protein sequence ID" value="KAJ7776939.1"/>
    <property type="molecule type" value="Genomic_DNA"/>
</dbReference>
<gene>
    <name evidence="1" type="ORF">DFH07DRAFT_32821</name>
</gene>
<keyword evidence="2" id="KW-1185">Reference proteome</keyword>
<organism evidence="1 2">
    <name type="scientific">Mycena maculata</name>
    <dbReference type="NCBI Taxonomy" id="230809"/>
    <lineage>
        <taxon>Eukaryota</taxon>
        <taxon>Fungi</taxon>
        <taxon>Dikarya</taxon>
        <taxon>Basidiomycota</taxon>
        <taxon>Agaricomycotina</taxon>
        <taxon>Agaricomycetes</taxon>
        <taxon>Agaricomycetidae</taxon>
        <taxon>Agaricales</taxon>
        <taxon>Marasmiineae</taxon>
        <taxon>Mycenaceae</taxon>
        <taxon>Mycena</taxon>
    </lineage>
</organism>
<comment type="caution">
    <text evidence="1">The sequence shown here is derived from an EMBL/GenBank/DDBJ whole genome shotgun (WGS) entry which is preliminary data.</text>
</comment>
<evidence type="ECO:0000313" key="2">
    <source>
        <dbReference type="Proteomes" id="UP001215280"/>
    </source>
</evidence>
<dbReference type="Proteomes" id="UP001215280">
    <property type="component" value="Unassembled WGS sequence"/>
</dbReference>
<evidence type="ECO:0000313" key="1">
    <source>
        <dbReference type="EMBL" id="KAJ7776939.1"/>
    </source>
</evidence>